<dbReference type="Proteomes" id="UP001596415">
    <property type="component" value="Unassembled WGS sequence"/>
</dbReference>
<dbReference type="EMBL" id="JBHTBN010000004">
    <property type="protein sequence ID" value="MFC7357978.1"/>
    <property type="molecule type" value="Genomic_DNA"/>
</dbReference>
<keyword evidence="2" id="KW-1185">Reference proteome</keyword>
<gene>
    <name evidence="1" type="ORF">ACFQO1_09785</name>
</gene>
<dbReference type="RefSeq" id="WP_380217854.1">
    <property type="nucleotide sequence ID" value="NZ_JBHTBN010000004.1"/>
</dbReference>
<proteinExistence type="predicted"/>
<accession>A0ABW2MTF4</accession>
<evidence type="ECO:0000313" key="1">
    <source>
        <dbReference type="EMBL" id="MFC7357978.1"/>
    </source>
</evidence>
<reference evidence="2" key="1">
    <citation type="journal article" date="2019" name="Int. J. Syst. Evol. Microbiol.">
        <title>The Global Catalogue of Microorganisms (GCM) 10K type strain sequencing project: providing services to taxonomists for standard genome sequencing and annotation.</title>
        <authorList>
            <consortium name="The Broad Institute Genomics Platform"/>
            <consortium name="The Broad Institute Genome Sequencing Center for Infectious Disease"/>
            <person name="Wu L."/>
            <person name="Ma J."/>
        </authorList>
    </citation>
    <scope>NUCLEOTIDE SEQUENCE [LARGE SCALE GENOMIC DNA]</scope>
    <source>
        <strain evidence="2">CGMCC 1.16306</strain>
    </source>
</reference>
<sequence>MKKIFLLLFAILLATPMLGQRVRGSVLFNLKRMMDEQVIDYNGNEEEILVGSRYLNDDFLAGTIFYKDSIVEDNVLLRYNIFDDQIEMKDPRLVKEKGFYGALVKQRDVYVEIATKKYKFFPTFNIDSYGSYLEEIEAGDKFSLYRKYSIRFLPRIIPKTDYDERREPTLELSSKLYLRGESGVFEEMPEGRRAYKLFEKNSDKVKKYLKSNDVDFDQNSDLQKLIRFANSI</sequence>
<protein>
    <submittedName>
        <fullName evidence="1">Uncharacterized protein</fullName>
    </submittedName>
</protein>
<name>A0ABW2MTF4_9FLAO</name>
<evidence type="ECO:0000313" key="2">
    <source>
        <dbReference type="Proteomes" id="UP001596415"/>
    </source>
</evidence>
<organism evidence="1 2">
    <name type="scientific">Jejudonia soesokkakensis</name>
    <dbReference type="NCBI Taxonomy" id="1323432"/>
    <lineage>
        <taxon>Bacteria</taxon>
        <taxon>Pseudomonadati</taxon>
        <taxon>Bacteroidota</taxon>
        <taxon>Flavobacteriia</taxon>
        <taxon>Flavobacteriales</taxon>
        <taxon>Flavobacteriaceae</taxon>
        <taxon>Jejudonia</taxon>
    </lineage>
</organism>
<comment type="caution">
    <text evidence="1">The sequence shown here is derived from an EMBL/GenBank/DDBJ whole genome shotgun (WGS) entry which is preliminary data.</text>
</comment>